<dbReference type="InterPro" id="IPR029058">
    <property type="entry name" value="AB_hydrolase_fold"/>
</dbReference>
<accession>A0A0M8N7R0</accession>
<keyword evidence="5" id="KW-0325">Glycoprotein</keyword>
<evidence type="ECO:0000256" key="2">
    <source>
        <dbReference type="ARBA" id="ARBA00022670"/>
    </source>
</evidence>
<evidence type="ECO:0000256" key="4">
    <source>
        <dbReference type="ARBA" id="ARBA00022801"/>
    </source>
</evidence>
<dbReference type="Pfam" id="PF05577">
    <property type="entry name" value="Peptidase_S28"/>
    <property type="match status" value="2"/>
</dbReference>
<dbReference type="GO" id="GO:0070008">
    <property type="term" value="F:serine-type exopeptidase activity"/>
    <property type="evidence" value="ECO:0007669"/>
    <property type="project" value="InterPro"/>
</dbReference>
<sequence>MAIQNLHVLKRHSTEQVRLSAVRDDDHGNDKYAHIRAFNLSVPIDHFHNDSLYEPHSDGTFPLRYYLDTSSYKPGGPVIVLASGETGIEARLPYMQYGILSILTRATGGVGVILEHRYYGTSFPVPNLETDNMRFLTTDQALADTAYFARHVKFAGLEDEDVDLTARNAPWLIYGGSYAGAFAAFARVLYPDVFWGAISSSGVTQAIDDYWEYFSAARDWRGGECGRASQQVTAVVDSVLLGGNRTAVAELKGLFGMRDVESDFDFATALSFGVTGLQSTNWDPEQDSSMFGRYCASVTAKIPLYSSLEHIRPAVEGLVRRAGVGDGFDPNQMLNYIAYIRFLTKEICGKRPIPDCVGPPPVDTGLSNPDFRSWMYQVCTQWGYFQTGSGTPASQPAMVSRAISLEASSAVCRAQFNITARPDVSRINRHGGFNISYPRLAIVDGESDPWREATPHAAAAPARESTTSQPFILIEQGVHHWDEYGVRDDEQGQGLPPTSVAAAQESMVEFVRAWLKEWRGEQDL</sequence>
<comment type="caution">
    <text evidence="6">The sequence shown here is derived from an EMBL/GenBank/DDBJ whole genome shotgun (WGS) entry which is preliminary data.</text>
</comment>
<dbReference type="InterPro" id="IPR008758">
    <property type="entry name" value="Peptidase_S28"/>
</dbReference>
<name>A0A0M8N7R0_ESCWE</name>
<dbReference type="GO" id="GO:0008239">
    <property type="term" value="F:dipeptidyl-peptidase activity"/>
    <property type="evidence" value="ECO:0007669"/>
    <property type="project" value="TreeGrafter"/>
</dbReference>
<organism evidence="6 7">
    <name type="scientific">Escovopsis weberi</name>
    <dbReference type="NCBI Taxonomy" id="150374"/>
    <lineage>
        <taxon>Eukaryota</taxon>
        <taxon>Fungi</taxon>
        <taxon>Dikarya</taxon>
        <taxon>Ascomycota</taxon>
        <taxon>Pezizomycotina</taxon>
        <taxon>Sordariomycetes</taxon>
        <taxon>Hypocreomycetidae</taxon>
        <taxon>Hypocreales</taxon>
        <taxon>Hypocreaceae</taxon>
        <taxon>Escovopsis</taxon>
    </lineage>
</organism>
<comment type="similarity">
    <text evidence="1">Belongs to the peptidase S28 family.</text>
</comment>
<dbReference type="SUPFAM" id="SSF53474">
    <property type="entry name" value="alpha/beta-Hydrolases"/>
    <property type="match status" value="1"/>
</dbReference>
<dbReference type="PANTHER" id="PTHR11010">
    <property type="entry name" value="PROTEASE S28 PRO-X CARBOXYPEPTIDASE-RELATED"/>
    <property type="match status" value="1"/>
</dbReference>
<gene>
    <name evidence="6" type="ORF">ESCO_001501</name>
</gene>
<keyword evidence="2 6" id="KW-0645">Protease</keyword>
<dbReference type="OrthoDB" id="1735038at2759"/>
<proteinExistence type="inferred from homology"/>
<dbReference type="AlphaFoldDB" id="A0A0M8N7R0"/>
<evidence type="ECO:0000256" key="3">
    <source>
        <dbReference type="ARBA" id="ARBA00022729"/>
    </source>
</evidence>
<evidence type="ECO:0000313" key="6">
    <source>
        <dbReference type="EMBL" id="KOS21730.1"/>
    </source>
</evidence>
<keyword evidence="3" id="KW-0732">Signal</keyword>
<evidence type="ECO:0000256" key="1">
    <source>
        <dbReference type="ARBA" id="ARBA00011079"/>
    </source>
</evidence>
<keyword evidence="7" id="KW-1185">Reference proteome</keyword>
<dbReference type="Proteomes" id="UP000053831">
    <property type="component" value="Unassembled WGS sequence"/>
</dbReference>
<dbReference type="GO" id="GO:0006508">
    <property type="term" value="P:proteolysis"/>
    <property type="evidence" value="ECO:0007669"/>
    <property type="project" value="UniProtKB-KW"/>
</dbReference>
<evidence type="ECO:0000256" key="5">
    <source>
        <dbReference type="ARBA" id="ARBA00023180"/>
    </source>
</evidence>
<protein>
    <submittedName>
        <fullName evidence="6">Putative serine protease EDA2</fullName>
    </submittedName>
</protein>
<reference evidence="6 7" key="1">
    <citation type="submission" date="2015-07" db="EMBL/GenBank/DDBJ databases">
        <title>The genome of the fungus Escovopsis weberi, a specialized disease agent of ant agriculture.</title>
        <authorList>
            <person name="de Man T.J."/>
            <person name="Stajich J.E."/>
            <person name="Kubicek C.P."/>
            <person name="Chenthamara K."/>
            <person name="Atanasova L."/>
            <person name="Druzhinina I.S."/>
            <person name="Birnbaum S."/>
            <person name="Barribeau S.M."/>
            <person name="Teiling C."/>
            <person name="Suen G."/>
            <person name="Currie C."/>
            <person name="Gerardo N.M."/>
        </authorList>
    </citation>
    <scope>NUCLEOTIDE SEQUENCE [LARGE SCALE GENOMIC DNA]</scope>
</reference>
<evidence type="ECO:0000313" key="7">
    <source>
        <dbReference type="Proteomes" id="UP000053831"/>
    </source>
</evidence>
<keyword evidence="4" id="KW-0378">Hydrolase</keyword>
<dbReference type="PANTHER" id="PTHR11010:SF117">
    <property type="entry name" value="SERINE PROTEASE 16"/>
    <property type="match status" value="1"/>
</dbReference>
<dbReference type="Gene3D" id="3.40.50.1820">
    <property type="entry name" value="alpha/beta hydrolase"/>
    <property type="match status" value="2"/>
</dbReference>
<dbReference type="FunFam" id="3.40.50.1820:FF:000251">
    <property type="entry name" value="Extracelular serine carboxypeptidase, putative"/>
    <property type="match status" value="1"/>
</dbReference>
<dbReference type="EMBL" id="LGSR01000006">
    <property type="protein sequence ID" value="KOS21730.1"/>
    <property type="molecule type" value="Genomic_DNA"/>
</dbReference>